<dbReference type="AlphaFoldDB" id="A0A3F3PSF3"/>
<proteinExistence type="predicted"/>
<evidence type="ECO:0000256" key="1">
    <source>
        <dbReference type="SAM" id="MobiDB-lite"/>
    </source>
</evidence>
<dbReference type="RefSeq" id="XP_026622892.1">
    <property type="nucleotide sequence ID" value="XM_026776573.1"/>
</dbReference>
<dbReference type="GeneID" id="38144929"/>
<keyword evidence="3" id="KW-1185">Reference proteome</keyword>
<dbReference type="EMBL" id="KZ852064">
    <property type="protein sequence ID" value="RDH29870.1"/>
    <property type="molecule type" value="Genomic_DNA"/>
</dbReference>
<name>A0A3F3PSF3_9EURO</name>
<organism evidence="2 3">
    <name type="scientific">Aspergillus welwitschiae</name>
    <dbReference type="NCBI Taxonomy" id="1341132"/>
    <lineage>
        <taxon>Eukaryota</taxon>
        <taxon>Fungi</taxon>
        <taxon>Dikarya</taxon>
        <taxon>Ascomycota</taxon>
        <taxon>Pezizomycotina</taxon>
        <taxon>Eurotiomycetes</taxon>
        <taxon>Eurotiomycetidae</taxon>
        <taxon>Eurotiales</taxon>
        <taxon>Aspergillaceae</taxon>
        <taxon>Aspergillus</taxon>
        <taxon>Aspergillus subgen. Circumdati</taxon>
    </lineage>
</organism>
<protein>
    <submittedName>
        <fullName evidence="2">Uncharacterized protein</fullName>
    </submittedName>
</protein>
<evidence type="ECO:0000313" key="3">
    <source>
        <dbReference type="Proteomes" id="UP000253729"/>
    </source>
</evidence>
<dbReference type="Proteomes" id="UP000253729">
    <property type="component" value="Unassembled WGS sequence"/>
</dbReference>
<gene>
    <name evidence="2" type="ORF">BDQ94DRAFT_79611</name>
</gene>
<reference evidence="2 3" key="1">
    <citation type="submission" date="2018-07" db="EMBL/GenBank/DDBJ databases">
        <title>The genomes of Aspergillus section Nigri reveals drivers in fungal speciation.</title>
        <authorList>
            <consortium name="DOE Joint Genome Institute"/>
            <person name="Vesth T.C."/>
            <person name="Nybo J."/>
            <person name="Theobald S."/>
            <person name="Brandl J."/>
            <person name="Frisvad J.C."/>
            <person name="Nielsen K.F."/>
            <person name="Lyhne E.K."/>
            <person name="Kogle M.E."/>
            <person name="Kuo A."/>
            <person name="Riley R."/>
            <person name="Clum A."/>
            <person name="Nolan M."/>
            <person name="Lipzen A."/>
            <person name="Salamov A."/>
            <person name="Henrissat B."/>
            <person name="Wiebenga A."/>
            <person name="De vries R.P."/>
            <person name="Grigoriev I.V."/>
            <person name="Mortensen U.H."/>
            <person name="Andersen M.R."/>
            <person name="Baker S.E."/>
        </authorList>
    </citation>
    <scope>NUCLEOTIDE SEQUENCE [LARGE SCALE GENOMIC DNA]</scope>
    <source>
        <strain evidence="2 3">CBS 139.54b</strain>
    </source>
</reference>
<feature type="region of interest" description="Disordered" evidence="1">
    <location>
        <begin position="44"/>
        <end position="76"/>
    </location>
</feature>
<accession>A0A3F3PSF3</accession>
<evidence type="ECO:0000313" key="2">
    <source>
        <dbReference type="EMBL" id="RDH29870.1"/>
    </source>
</evidence>
<sequence>MPDCTMSWPTPPPLMASWLLLRGHSGGRTLDPIMPNCIRASHRWSAAPSSSMPFRPSEWTPRERSSGRSGPGRVYQHPNCEHRSCAGFVAQVLHRVVPIVRSHPVSVGST</sequence>